<reference evidence="12 13" key="1">
    <citation type="submission" date="2023-09" db="EMBL/GenBank/DDBJ databases">
        <authorList>
            <person name="Rey-Velasco X."/>
        </authorList>
    </citation>
    <scope>NUCLEOTIDE SEQUENCE [LARGE SCALE GENOMIC DNA]</scope>
    <source>
        <strain evidence="12 13">W345</strain>
    </source>
</reference>
<proteinExistence type="inferred from homology"/>
<dbReference type="InterPro" id="IPR024037">
    <property type="entry name" value="Alt_ATP_synth_F1_esu"/>
</dbReference>
<dbReference type="CDD" id="cd12152">
    <property type="entry name" value="F1-ATPase_delta"/>
    <property type="match status" value="1"/>
</dbReference>
<dbReference type="InterPro" id="IPR036771">
    <property type="entry name" value="ATPsynth_dsu/esu_N"/>
</dbReference>
<name>A0ABU2WIN8_9GAMM</name>
<evidence type="ECO:0000256" key="8">
    <source>
        <dbReference type="ARBA" id="ARBA00023196"/>
    </source>
</evidence>
<keyword evidence="6" id="KW-0406">Ion transport</keyword>
<evidence type="ECO:0000256" key="2">
    <source>
        <dbReference type="ARBA" id="ARBA00004184"/>
    </source>
</evidence>
<dbReference type="SUPFAM" id="SSF51344">
    <property type="entry name" value="Epsilon subunit of F1F0-ATP synthase N-terminal domain"/>
    <property type="match status" value="1"/>
</dbReference>
<evidence type="ECO:0000256" key="4">
    <source>
        <dbReference type="ARBA" id="ARBA00014480"/>
    </source>
</evidence>
<keyword evidence="13" id="KW-1185">Reference proteome</keyword>
<comment type="similarity">
    <text evidence="3">Belongs to the ATPase epsilon chain family.</text>
</comment>
<keyword evidence="5" id="KW-0813">Transport</keyword>
<keyword evidence="8" id="KW-0139">CF(1)</keyword>
<protein>
    <recommendedName>
        <fullName evidence="4">ATP synthase epsilon chain</fullName>
    </recommendedName>
    <alternativeName>
        <fullName evidence="10">ATP synthase F1 sector epsilon subunit</fullName>
    </alternativeName>
    <alternativeName>
        <fullName evidence="9">F-ATPase epsilon subunit</fullName>
    </alternativeName>
</protein>
<evidence type="ECO:0000256" key="6">
    <source>
        <dbReference type="ARBA" id="ARBA00023065"/>
    </source>
</evidence>
<dbReference type="EMBL" id="JAVRIC010000010">
    <property type="protein sequence ID" value="MDT0497504.1"/>
    <property type="molecule type" value="Genomic_DNA"/>
</dbReference>
<comment type="subcellular location">
    <subcellularLocation>
        <location evidence="2">Endomembrane system</location>
        <topology evidence="2">Peripheral membrane protein</topology>
    </subcellularLocation>
</comment>
<dbReference type="Pfam" id="PF02823">
    <property type="entry name" value="ATP-synt_DE_N"/>
    <property type="match status" value="1"/>
</dbReference>
<keyword evidence="8" id="KW-0066">ATP synthesis</keyword>
<dbReference type="Proteomes" id="UP001254608">
    <property type="component" value="Unassembled WGS sequence"/>
</dbReference>
<evidence type="ECO:0000256" key="5">
    <source>
        <dbReference type="ARBA" id="ARBA00022448"/>
    </source>
</evidence>
<evidence type="ECO:0000259" key="11">
    <source>
        <dbReference type="Pfam" id="PF02823"/>
    </source>
</evidence>
<feature type="domain" description="ATP synthase F1 complex delta/epsilon subunit N-terminal" evidence="11">
    <location>
        <begin position="1"/>
        <end position="80"/>
    </location>
</feature>
<keyword evidence="7" id="KW-0472">Membrane</keyword>
<accession>A0ABU2WIN8</accession>
<dbReference type="Gene3D" id="2.60.15.10">
    <property type="entry name" value="F0F1 ATP synthase delta/epsilon subunit, N-terminal"/>
    <property type="match status" value="1"/>
</dbReference>
<comment type="function">
    <text evidence="1">Produces ATP from ADP in the presence of a proton gradient across the membrane.</text>
</comment>
<comment type="caution">
    <text evidence="12">The sequence shown here is derived from an EMBL/GenBank/DDBJ whole genome shotgun (WGS) entry which is preliminary data.</text>
</comment>
<dbReference type="InterPro" id="IPR020546">
    <property type="entry name" value="ATP_synth_F1_dsu/esu_N"/>
</dbReference>
<gene>
    <name evidence="12" type="ORF">RM530_09030</name>
</gene>
<evidence type="ECO:0000313" key="13">
    <source>
        <dbReference type="Proteomes" id="UP001254608"/>
    </source>
</evidence>
<evidence type="ECO:0000256" key="3">
    <source>
        <dbReference type="ARBA" id="ARBA00005712"/>
    </source>
</evidence>
<organism evidence="12 13">
    <name type="scientific">Banduia mediterranea</name>
    <dbReference type="NCBI Taxonomy" id="3075609"/>
    <lineage>
        <taxon>Bacteria</taxon>
        <taxon>Pseudomonadati</taxon>
        <taxon>Pseudomonadota</taxon>
        <taxon>Gammaproteobacteria</taxon>
        <taxon>Nevskiales</taxon>
        <taxon>Algiphilaceae</taxon>
        <taxon>Banduia</taxon>
    </lineage>
</organism>
<dbReference type="NCBIfam" id="TIGR03166">
    <property type="entry name" value="alt_F1F0_F1_eps"/>
    <property type="match status" value="1"/>
</dbReference>
<evidence type="ECO:0000256" key="1">
    <source>
        <dbReference type="ARBA" id="ARBA00003543"/>
    </source>
</evidence>
<evidence type="ECO:0000313" key="12">
    <source>
        <dbReference type="EMBL" id="MDT0497504.1"/>
    </source>
</evidence>
<evidence type="ECO:0000256" key="7">
    <source>
        <dbReference type="ARBA" id="ARBA00023136"/>
    </source>
</evidence>
<dbReference type="InterPro" id="IPR001469">
    <property type="entry name" value="ATP_synth_F1_dsu/esu"/>
</dbReference>
<dbReference type="RefSeq" id="WP_311364895.1">
    <property type="nucleotide sequence ID" value="NZ_JAVRIC010000010.1"/>
</dbReference>
<evidence type="ECO:0000256" key="9">
    <source>
        <dbReference type="ARBA" id="ARBA00030215"/>
    </source>
</evidence>
<evidence type="ECO:0000256" key="10">
    <source>
        <dbReference type="ARBA" id="ARBA00031795"/>
    </source>
</evidence>
<sequence>MRLRLTSLGELLVDAEVRSVRAEDDSGAFGILPRHVDLLTTLEVGVVSWSDADGLAHHCAVRGGVLTVRDGEVSVATREAVLNDDLEQLESTVLERFHERDDEERQARVGGQQLELRAAREILRYLNPGRGGMP</sequence>